<proteinExistence type="predicted"/>
<dbReference type="EMBL" id="FNQV01000001">
    <property type="protein sequence ID" value="SDZ74069.1"/>
    <property type="molecule type" value="Genomic_DNA"/>
</dbReference>
<name>A0A1H3VH25_9ACTO</name>
<organism evidence="1 2">
    <name type="scientific">Bowdeniella nasicola</name>
    <dbReference type="NCBI Taxonomy" id="208480"/>
    <lineage>
        <taxon>Bacteria</taxon>
        <taxon>Bacillati</taxon>
        <taxon>Actinomycetota</taxon>
        <taxon>Actinomycetes</taxon>
        <taxon>Actinomycetales</taxon>
        <taxon>Actinomycetaceae</taxon>
        <taxon>Bowdeniella</taxon>
    </lineage>
</organism>
<evidence type="ECO:0000313" key="2">
    <source>
        <dbReference type="Proteomes" id="UP000199288"/>
    </source>
</evidence>
<gene>
    <name evidence="1" type="ORF">SAMN02910418_00059</name>
</gene>
<accession>A0A1H3VH25</accession>
<protein>
    <submittedName>
        <fullName evidence="1">Uncharacterized protein</fullName>
    </submittedName>
</protein>
<dbReference type="Proteomes" id="UP000199288">
    <property type="component" value="Unassembled WGS sequence"/>
</dbReference>
<evidence type="ECO:0000313" key="1">
    <source>
        <dbReference type="EMBL" id="SDZ74069.1"/>
    </source>
</evidence>
<sequence length="51" mass="5664">MKFHVGFVIGVALGVDIFANRVILAQLATADTHHQGYRPYARTEAETPRQP</sequence>
<reference evidence="2" key="1">
    <citation type="submission" date="2016-10" db="EMBL/GenBank/DDBJ databases">
        <authorList>
            <person name="Varghese N."/>
            <person name="Submissions S."/>
        </authorList>
    </citation>
    <scope>NUCLEOTIDE SEQUENCE [LARGE SCALE GENOMIC DNA]</scope>
    <source>
        <strain evidence="2">KPR-1</strain>
    </source>
</reference>
<keyword evidence="2" id="KW-1185">Reference proteome</keyword>
<dbReference type="AlphaFoldDB" id="A0A1H3VH25"/>